<dbReference type="EMBL" id="JAOCIZ010000036">
    <property type="protein sequence ID" value="MDH1505533.1"/>
    <property type="molecule type" value="Genomic_DNA"/>
</dbReference>
<dbReference type="SUPFAM" id="SSF103190">
    <property type="entry name" value="Sensory domain-like"/>
    <property type="match status" value="1"/>
</dbReference>
<gene>
    <name evidence="1" type="ORF">N5I20_10760</name>
</gene>
<keyword evidence="1" id="KW-0418">Kinase</keyword>
<feature type="non-terminal residue" evidence="1">
    <location>
        <position position="161"/>
    </location>
</feature>
<accession>A0AA42R7P3</accession>
<reference evidence="1" key="1">
    <citation type="submission" date="2022-09" db="EMBL/GenBank/DDBJ databases">
        <title>Intensive care unit water sources are persistently colonized with multi-drug resistant bacteria and are the site of extensive horizontal gene transfer of antibiotic resistance genes.</title>
        <authorList>
            <person name="Diorio-Toth L."/>
        </authorList>
    </citation>
    <scope>NUCLEOTIDE SEQUENCE</scope>
    <source>
        <strain evidence="1">GD03710</strain>
    </source>
</reference>
<sequence length="161" mass="18605">MLLFSPILLLVLAGSYLLGNALIERELYRVRSDESTFLALASGRLDGELAVPLRHVRSMSEEPILLEAAARNDRDTLAVQFTILLNRNPDYAQVRWLAPDGMERVRIDRQGQHLWRVTDDQLQNKGERYYFRDAMALPWERVYVSPLDLNVEHGVIDRPFN</sequence>
<keyword evidence="1" id="KW-0808">Transferase</keyword>
<dbReference type="AlphaFoldDB" id="A0AA42R7P3"/>
<organism evidence="1 2">
    <name type="scientific">Aeromonas caviae</name>
    <name type="common">Aeromonas punctata</name>
    <dbReference type="NCBI Taxonomy" id="648"/>
    <lineage>
        <taxon>Bacteria</taxon>
        <taxon>Pseudomonadati</taxon>
        <taxon>Pseudomonadota</taxon>
        <taxon>Gammaproteobacteria</taxon>
        <taxon>Aeromonadales</taxon>
        <taxon>Aeromonadaceae</taxon>
        <taxon>Aeromonas</taxon>
    </lineage>
</organism>
<evidence type="ECO:0000313" key="1">
    <source>
        <dbReference type="EMBL" id="MDH1505533.1"/>
    </source>
</evidence>
<comment type="caution">
    <text evidence="1">The sequence shown here is derived from an EMBL/GenBank/DDBJ whole genome shotgun (WGS) entry which is preliminary data.</text>
</comment>
<dbReference type="Gene3D" id="3.30.450.20">
    <property type="entry name" value="PAS domain"/>
    <property type="match status" value="1"/>
</dbReference>
<dbReference type="InterPro" id="IPR029151">
    <property type="entry name" value="Sensor-like_sf"/>
</dbReference>
<evidence type="ECO:0000313" key="2">
    <source>
        <dbReference type="Proteomes" id="UP001161704"/>
    </source>
</evidence>
<name>A0AA42R7P3_AERCA</name>
<proteinExistence type="predicted"/>
<dbReference type="Proteomes" id="UP001161704">
    <property type="component" value="Unassembled WGS sequence"/>
</dbReference>
<protein>
    <submittedName>
        <fullName evidence="1">Sensor histidine kinase</fullName>
    </submittedName>
</protein>
<dbReference type="GO" id="GO:0016301">
    <property type="term" value="F:kinase activity"/>
    <property type="evidence" value="ECO:0007669"/>
    <property type="project" value="UniProtKB-KW"/>
</dbReference>